<feature type="non-terminal residue" evidence="2">
    <location>
        <position position="1"/>
    </location>
</feature>
<keyword evidence="1" id="KW-0456">Lyase</keyword>
<dbReference type="PANTHER" id="PTHR11941:SF54">
    <property type="entry name" value="ENOYL-COA HYDRATASE, MITOCHONDRIAL"/>
    <property type="match status" value="1"/>
</dbReference>
<dbReference type="GO" id="GO:0006635">
    <property type="term" value="P:fatty acid beta-oxidation"/>
    <property type="evidence" value="ECO:0007669"/>
    <property type="project" value="TreeGrafter"/>
</dbReference>
<dbReference type="GO" id="GO:0016829">
    <property type="term" value="F:lyase activity"/>
    <property type="evidence" value="ECO:0007669"/>
    <property type="project" value="UniProtKB-KW"/>
</dbReference>
<proteinExistence type="predicted"/>
<organism evidence="2">
    <name type="scientific">marine metagenome</name>
    <dbReference type="NCBI Taxonomy" id="408172"/>
    <lineage>
        <taxon>unclassified sequences</taxon>
        <taxon>metagenomes</taxon>
        <taxon>ecological metagenomes</taxon>
    </lineage>
</organism>
<evidence type="ECO:0008006" key="3">
    <source>
        <dbReference type="Google" id="ProtNLM"/>
    </source>
</evidence>
<dbReference type="CDD" id="cd06558">
    <property type="entry name" value="crotonase-like"/>
    <property type="match status" value="1"/>
</dbReference>
<dbReference type="InterPro" id="IPR001753">
    <property type="entry name" value="Enoyl-CoA_hydra/iso"/>
</dbReference>
<gene>
    <name evidence="2" type="ORF">METZ01_LOCUS112382</name>
</gene>
<dbReference type="Pfam" id="PF00378">
    <property type="entry name" value="ECH_1"/>
    <property type="match status" value="1"/>
</dbReference>
<dbReference type="SUPFAM" id="SSF52096">
    <property type="entry name" value="ClpP/crotonase"/>
    <property type="match status" value="1"/>
</dbReference>
<dbReference type="InterPro" id="IPR029045">
    <property type="entry name" value="ClpP/crotonase-like_dom_sf"/>
</dbReference>
<protein>
    <recommendedName>
        <fullName evidence="3">Enoyl-CoA hydratase</fullName>
    </recommendedName>
</protein>
<dbReference type="Gene3D" id="3.90.226.10">
    <property type="entry name" value="2-enoyl-CoA Hydratase, Chain A, domain 1"/>
    <property type="match status" value="1"/>
</dbReference>
<dbReference type="AlphaFoldDB" id="A0A381X4G2"/>
<accession>A0A381X4G2</accession>
<name>A0A381X4G2_9ZZZZ</name>
<reference evidence="2" key="1">
    <citation type="submission" date="2018-05" db="EMBL/GenBank/DDBJ databases">
        <authorList>
            <person name="Lanie J.A."/>
            <person name="Ng W.-L."/>
            <person name="Kazmierczak K.M."/>
            <person name="Andrzejewski T.M."/>
            <person name="Davidsen T.M."/>
            <person name="Wayne K.J."/>
            <person name="Tettelin H."/>
            <person name="Glass J.I."/>
            <person name="Rusch D."/>
            <person name="Podicherti R."/>
            <person name="Tsui H.-C.T."/>
            <person name="Winkler M.E."/>
        </authorList>
    </citation>
    <scope>NUCLEOTIDE SEQUENCE</scope>
</reference>
<evidence type="ECO:0000313" key="2">
    <source>
        <dbReference type="EMBL" id="SVA59528.1"/>
    </source>
</evidence>
<sequence>VGAKDCFMSYPEILIGVNLMWQSLPLLVHLVGPARAKQLVISGKHVPGPTLFEWGALDEIVETQQVMDKAMEWASHYAALPPVPAQMIKRSVNAITSALDRSVMHADFDQHLLAEDTTDRNEAVAAYLEKRSPKFKGN</sequence>
<dbReference type="Gene3D" id="1.10.12.10">
    <property type="entry name" value="Lyase 2-enoyl-coa Hydratase, Chain A, domain 2"/>
    <property type="match status" value="1"/>
</dbReference>
<dbReference type="PANTHER" id="PTHR11941">
    <property type="entry name" value="ENOYL-COA HYDRATASE-RELATED"/>
    <property type="match status" value="1"/>
</dbReference>
<dbReference type="InterPro" id="IPR014748">
    <property type="entry name" value="Enoyl-CoA_hydra_C"/>
</dbReference>
<evidence type="ECO:0000256" key="1">
    <source>
        <dbReference type="ARBA" id="ARBA00023239"/>
    </source>
</evidence>
<dbReference type="EMBL" id="UINC01013847">
    <property type="protein sequence ID" value="SVA59528.1"/>
    <property type="molecule type" value="Genomic_DNA"/>
</dbReference>